<reference evidence="1 2" key="1">
    <citation type="journal article" date="2016" name="Nat. Commun.">
        <title>Thousands of microbial genomes shed light on interconnected biogeochemical processes in an aquifer system.</title>
        <authorList>
            <person name="Anantharaman K."/>
            <person name="Brown C.T."/>
            <person name="Hug L.A."/>
            <person name="Sharon I."/>
            <person name="Castelle C.J."/>
            <person name="Probst A.J."/>
            <person name="Thomas B.C."/>
            <person name="Singh A."/>
            <person name="Wilkins M.J."/>
            <person name="Karaoz U."/>
            <person name="Brodie E.L."/>
            <person name="Williams K.H."/>
            <person name="Hubbard S.S."/>
            <person name="Banfield J.F."/>
        </authorList>
    </citation>
    <scope>NUCLEOTIDE SEQUENCE [LARGE SCALE GENOMIC DNA]</scope>
</reference>
<accession>A0A1G2MUK5</accession>
<gene>
    <name evidence="1" type="ORF">A3D56_02975</name>
</gene>
<organism evidence="1 2">
    <name type="scientific">Candidatus Taylorbacteria bacterium RIFCSPHIGHO2_02_FULL_45_35</name>
    <dbReference type="NCBI Taxonomy" id="1802311"/>
    <lineage>
        <taxon>Bacteria</taxon>
        <taxon>Candidatus Tayloriibacteriota</taxon>
    </lineage>
</organism>
<comment type="caution">
    <text evidence="1">The sequence shown here is derived from an EMBL/GenBank/DDBJ whole genome shotgun (WGS) entry which is preliminary data.</text>
</comment>
<protein>
    <submittedName>
        <fullName evidence="1">Uncharacterized protein</fullName>
    </submittedName>
</protein>
<sequence length="63" mass="7420">MKYKLVKVGQELVHPISKRHALVQETHDLVDRIDILWLDTHSKEKRVNPADFDLAVNRIYTPK</sequence>
<dbReference type="Proteomes" id="UP000177943">
    <property type="component" value="Unassembled WGS sequence"/>
</dbReference>
<dbReference type="EMBL" id="MHRP01000012">
    <property type="protein sequence ID" value="OHA27424.1"/>
    <property type="molecule type" value="Genomic_DNA"/>
</dbReference>
<proteinExistence type="predicted"/>
<evidence type="ECO:0000313" key="1">
    <source>
        <dbReference type="EMBL" id="OHA27424.1"/>
    </source>
</evidence>
<dbReference type="AlphaFoldDB" id="A0A1G2MUK5"/>
<name>A0A1G2MUK5_9BACT</name>
<evidence type="ECO:0000313" key="2">
    <source>
        <dbReference type="Proteomes" id="UP000177943"/>
    </source>
</evidence>